<accession>A0A915DDT6</accession>
<proteinExistence type="predicted"/>
<sequence>MCADLPVTRNLSRFTLNRCGAAFSLCLMALLELIMLRKDGICGSTRNSASAIPLSVVILKEEEHSTWQLAVRHAANPADPVRNPRSTKVINSERQIKKLVRDYNEEEIHVRQRLQYLKHLQQHLAKFYDAGNREEAIEQEAESGEEAQEDILLDEDPGNINLF</sequence>
<protein>
    <submittedName>
        <fullName evidence="2">Uncharacterized protein</fullName>
    </submittedName>
</protein>
<evidence type="ECO:0000313" key="2">
    <source>
        <dbReference type="WBParaSite" id="jg18815"/>
    </source>
</evidence>
<dbReference type="WBParaSite" id="jg18815">
    <property type="protein sequence ID" value="jg18815"/>
    <property type="gene ID" value="jg18815"/>
</dbReference>
<reference evidence="2" key="1">
    <citation type="submission" date="2022-11" db="UniProtKB">
        <authorList>
            <consortium name="WormBaseParasite"/>
        </authorList>
    </citation>
    <scope>IDENTIFICATION</scope>
</reference>
<name>A0A915DDT6_9BILA</name>
<evidence type="ECO:0000313" key="1">
    <source>
        <dbReference type="Proteomes" id="UP000887574"/>
    </source>
</evidence>
<organism evidence="1 2">
    <name type="scientific">Ditylenchus dipsaci</name>
    <dbReference type="NCBI Taxonomy" id="166011"/>
    <lineage>
        <taxon>Eukaryota</taxon>
        <taxon>Metazoa</taxon>
        <taxon>Ecdysozoa</taxon>
        <taxon>Nematoda</taxon>
        <taxon>Chromadorea</taxon>
        <taxon>Rhabditida</taxon>
        <taxon>Tylenchina</taxon>
        <taxon>Tylenchomorpha</taxon>
        <taxon>Sphaerularioidea</taxon>
        <taxon>Anguinidae</taxon>
        <taxon>Anguininae</taxon>
        <taxon>Ditylenchus</taxon>
    </lineage>
</organism>
<dbReference type="Proteomes" id="UP000887574">
    <property type="component" value="Unplaced"/>
</dbReference>
<keyword evidence="1" id="KW-1185">Reference proteome</keyword>
<dbReference type="AlphaFoldDB" id="A0A915DDT6"/>